<dbReference type="EMBL" id="AUXT01000199">
    <property type="protein sequence ID" value="KZN44044.1"/>
    <property type="molecule type" value="Genomic_DNA"/>
</dbReference>
<gene>
    <name evidence="2" type="ORF">N482_18125</name>
</gene>
<dbReference type="PATRIC" id="fig|1365253.3.peg.4379"/>
<organism evidence="2 3">
    <name type="scientific">Pseudoalteromonas luteoviolacea NCIMB 1942</name>
    <dbReference type="NCBI Taxonomy" id="1365253"/>
    <lineage>
        <taxon>Bacteria</taxon>
        <taxon>Pseudomonadati</taxon>
        <taxon>Pseudomonadota</taxon>
        <taxon>Gammaproteobacteria</taxon>
        <taxon>Alteromonadales</taxon>
        <taxon>Pseudoalteromonadaceae</taxon>
        <taxon>Pseudoalteromonas</taxon>
    </lineage>
</organism>
<name>A0A166Z8C6_9GAMM</name>
<reference evidence="2 3" key="1">
    <citation type="submission" date="2013-07" db="EMBL/GenBank/DDBJ databases">
        <title>Comparative Genomic and Metabolomic Analysis of Twelve Strains of Pseudoalteromonas luteoviolacea.</title>
        <authorList>
            <person name="Vynne N.G."/>
            <person name="Mansson M."/>
            <person name="Gram L."/>
        </authorList>
    </citation>
    <scope>NUCLEOTIDE SEQUENCE [LARGE SCALE GENOMIC DNA]</scope>
    <source>
        <strain evidence="2 3">NCIMB 1942</strain>
    </source>
</reference>
<accession>A0A166Z8C6</accession>
<evidence type="ECO:0000313" key="2">
    <source>
        <dbReference type="EMBL" id="KZN44044.1"/>
    </source>
</evidence>
<proteinExistence type="predicted"/>
<sequence>MKTPIPLTYKEAQQVGAGNGLGNEPPAKARLINTKQ</sequence>
<evidence type="ECO:0000256" key="1">
    <source>
        <dbReference type="SAM" id="MobiDB-lite"/>
    </source>
</evidence>
<evidence type="ECO:0000313" key="3">
    <source>
        <dbReference type="Proteomes" id="UP000076587"/>
    </source>
</evidence>
<dbReference type="Proteomes" id="UP000076587">
    <property type="component" value="Unassembled WGS sequence"/>
</dbReference>
<dbReference type="AlphaFoldDB" id="A0A166Z8C6"/>
<protein>
    <submittedName>
        <fullName evidence="2">Uncharacterized protein</fullName>
    </submittedName>
</protein>
<feature type="region of interest" description="Disordered" evidence="1">
    <location>
        <begin position="16"/>
        <end position="36"/>
    </location>
</feature>
<comment type="caution">
    <text evidence="2">The sequence shown here is derived from an EMBL/GenBank/DDBJ whole genome shotgun (WGS) entry which is preliminary data.</text>
</comment>